<reference evidence="3 4" key="1">
    <citation type="submission" date="2023-11" db="EMBL/GenBank/DDBJ databases">
        <title>Halocaridina rubra genome assembly.</title>
        <authorList>
            <person name="Smith C."/>
        </authorList>
    </citation>
    <scope>NUCLEOTIDE SEQUENCE [LARGE SCALE GENOMIC DNA]</scope>
    <source>
        <strain evidence="3">EP-1</strain>
        <tissue evidence="3">Whole</tissue>
    </source>
</reference>
<gene>
    <name evidence="3" type="ORF">SK128_013121</name>
</gene>
<proteinExistence type="predicted"/>
<keyword evidence="2" id="KW-0732">Signal</keyword>
<organism evidence="3 4">
    <name type="scientific">Halocaridina rubra</name>
    <name type="common">Hawaiian red shrimp</name>
    <dbReference type="NCBI Taxonomy" id="373956"/>
    <lineage>
        <taxon>Eukaryota</taxon>
        <taxon>Metazoa</taxon>
        <taxon>Ecdysozoa</taxon>
        <taxon>Arthropoda</taxon>
        <taxon>Crustacea</taxon>
        <taxon>Multicrustacea</taxon>
        <taxon>Malacostraca</taxon>
        <taxon>Eumalacostraca</taxon>
        <taxon>Eucarida</taxon>
        <taxon>Decapoda</taxon>
        <taxon>Pleocyemata</taxon>
        <taxon>Caridea</taxon>
        <taxon>Atyoidea</taxon>
        <taxon>Atyidae</taxon>
        <taxon>Halocaridina</taxon>
    </lineage>
</organism>
<accession>A0AAN9A5S0</accession>
<keyword evidence="4" id="KW-1185">Reference proteome</keyword>
<dbReference type="Proteomes" id="UP001381693">
    <property type="component" value="Unassembled WGS sequence"/>
</dbReference>
<sequence>MMLETGIFFLASVIITVETRHFVIKTKISNDFTWELPQAENDAYNNEVSPSHFQFRGPKSAGASYPKKNASGQHQTLAPEESSYKNIADDHSSIFSNRFPRQNRITRDKPRRCGRRSKYQGSRNLIRIPQGAPFEKEIDSISISTNQDLRTRFDGKLIYDDSRRWDKTSFKSYSDDNTETTSSTPWRSSYDVWKDDDSSAINSNSLPISIPLPYKTETLFEPIGTYAVDNWEYNSAPTIKNNLHPVETTSLHDSKTLAGSQGRYSDDNWIDNGQSRSYSKDNWAHDSSSAINSSITPAQKPLPHKSNKTVGSSESYSMDNWEFGSSSTYANSAPVNIQINNNNDKTQYDEMLYKQYT</sequence>
<feature type="region of interest" description="Disordered" evidence="1">
    <location>
        <begin position="289"/>
        <end position="313"/>
    </location>
</feature>
<name>A0AAN9A5S0_HALRR</name>
<evidence type="ECO:0000313" key="4">
    <source>
        <dbReference type="Proteomes" id="UP001381693"/>
    </source>
</evidence>
<comment type="caution">
    <text evidence="3">The sequence shown here is derived from an EMBL/GenBank/DDBJ whole genome shotgun (WGS) entry which is preliminary data.</text>
</comment>
<dbReference type="AlphaFoldDB" id="A0AAN9A5S0"/>
<feature type="signal peptide" evidence="2">
    <location>
        <begin position="1"/>
        <end position="19"/>
    </location>
</feature>
<feature type="chain" id="PRO_5042866665" evidence="2">
    <location>
        <begin position="20"/>
        <end position="357"/>
    </location>
</feature>
<evidence type="ECO:0000256" key="1">
    <source>
        <dbReference type="SAM" id="MobiDB-lite"/>
    </source>
</evidence>
<feature type="region of interest" description="Disordered" evidence="1">
    <location>
        <begin position="48"/>
        <end position="81"/>
    </location>
</feature>
<protein>
    <submittedName>
        <fullName evidence="3">Uncharacterized protein</fullName>
    </submittedName>
</protein>
<evidence type="ECO:0000313" key="3">
    <source>
        <dbReference type="EMBL" id="KAK7075234.1"/>
    </source>
</evidence>
<evidence type="ECO:0000256" key="2">
    <source>
        <dbReference type="SAM" id="SignalP"/>
    </source>
</evidence>
<dbReference type="EMBL" id="JAXCGZ010011342">
    <property type="protein sequence ID" value="KAK7075234.1"/>
    <property type="molecule type" value="Genomic_DNA"/>
</dbReference>